<organism evidence="2 3">
    <name type="scientific">Desulfomicrobium baculatum (strain DSM 4028 / VKM B-1378 / X)</name>
    <name type="common">Desulfovibrio baculatus</name>
    <dbReference type="NCBI Taxonomy" id="525897"/>
    <lineage>
        <taxon>Bacteria</taxon>
        <taxon>Pseudomonadati</taxon>
        <taxon>Thermodesulfobacteriota</taxon>
        <taxon>Desulfovibrionia</taxon>
        <taxon>Desulfovibrionales</taxon>
        <taxon>Desulfomicrobiaceae</taxon>
        <taxon>Desulfomicrobium</taxon>
    </lineage>
</organism>
<dbReference type="EMBL" id="CP001629">
    <property type="protein sequence ID" value="ACU88167.1"/>
    <property type="molecule type" value="Genomic_DNA"/>
</dbReference>
<dbReference type="OrthoDB" id="5471766at2"/>
<evidence type="ECO:0000313" key="3">
    <source>
        <dbReference type="Proteomes" id="UP000002216"/>
    </source>
</evidence>
<evidence type="ECO:0000313" key="2">
    <source>
        <dbReference type="EMBL" id="ACU88167.1"/>
    </source>
</evidence>
<dbReference type="RefSeq" id="WP_012805252.1">
    <property type="nucleotide sequence ID" value="NC_013173.1"/>
</dbReference>
<proteinExistence type="predicted"/>
<dbReference type="HOGENOM" id="CLU_1956022_0_0_7"/>
<reference evidence="2 3" key="1">
    <citation type="journal article" date="2009" name="Stand. Genomic Sci.">
        <title>Complete genome sequence of Desulfomicrobium baculatum type strain (X).</title>
        <authorList>
            <person name="Copeland A."/>
            <person name="Spring S."/>
            <person name="Goker M."/>
            <person name="Schneider S."/>
            <person name="Lapidus A."/>
            <person name="Del Rio T.G."/>
            <person name="Tice H."/>
            <person name="Cheng J.F."/>
            <person name="Chen F."/>
            <person name="Nolan M."/>
            <person name="Bruce D."/>
            <person name="Goodwin L."/>
            <person name="Pitluck S."/>
            <person name="Ivanova N."/>
            <person name="Mavrommatis K."/>
            <person name="Ovchinnikova G."/>
            <person name="Pati A."/>
            <person name="Chen A."/>
            <person name="Palaniappan K."/>
            <person name="Land M."/>
            <person name="Hauser L."/>
            <person name="Chang Y.J."/>
            <person name="Jeffries C.C."/>
            <person name="Meincke L."/>
            <person name="Sims D."/>
            <person name="Brettin T."/>
            <person name="Detter J.C."/>
            <person name="Han C."/>
            <person name="Chain P."/>
            <person name="Bristow J."/>
            <person name="Eisen J.A."/>
            <person name="Markowitz V."/>
            <person name="Hugenholtz P."/>
            <person name="Kyrpides N.C."/>
            <person name="Klenk H.P."/>
            <person name="Lucas S."/>
        </authorList>
    </citation>
    <scope>NUCLEOTIDE SEQUENCE [LARGE SCALE GENOMIC DNA]</scope>
    <source>
        <strain evidence="3">DSM 4028 / VKM B-1378 / X</strain>
    </source>
</reference>
<accession>C7LSF3</accession>
<keyword evidence="3" id="KW-1185">Reference proteome</keyword>
<sequence>MKSLILLCTLVLGILPATAAVAGPWIALEPVQLSATGTSATLPVGEKLGKIDNLRFKIDGATVTFESLTLIPVEGDPIPLRTPMQLKSGESSGLVNIPGMSTAIDTLKLVYRITDGQPATMTLRIKQD</sequence>
<dbReference type="AlphaFoldDB" id="C7LSF3"/>
<keyword evidence="1" id="KW-0732">Signal</keyword>
<feature type="chain" id="PRO_5002979557" evidence="1">
    <location>
        <begin position="20"/>
        <end position="128"/>
    </location>
</feature>
<name>C7LSF3_DESBD</name>
<dbReference type="Proteomes" id="UP000002216">
    <property type="component" value="Chromosome"/>
</dbReference>
<feature type="signal peptide" evidence="1">
    <location>
        <begin position="1"/>
        <end position="19"/>
    </location>
</feature>
<gene>
    <name evidence="2" type="ordered locus">Dbac_0037</name>
</gene>
<dbReference type="KEGG" id="dba:Dbac_0037"/>
<dbReference type="STRING" id="525897.Dbac_0037"/>
<protein>
    <submittedName>
        <fullName evidence="2">Uncharacterized protein</fullName>
    </submittedName>
</protein>
<evidence type="ECO:0000256" key="1">
    <source>
        <dbReference type="SAM" id="SignalP"/>
    </source>
</evidence>